<dbReference type="SUPFAM" id="SSF56349">
    <property type="entry name" value="DNA breaking-rejoining enzymes"/>
    <property type="match status" value="1"/>
</dbReference>
<dbReference type="Pfam" id="PF00589">
    <property type="entry name" value="Phage_integrase"/>
    <property type="match status" value="1"/>
</dbReference>
<dbReference type="GO" id="GO:0015074">
    <property type="term" value="P:DNA integration"/>
    <property type="evidence" value="ECO:0007669"/>
    <property type="project" value="InterPro"/>
</dbReference>
<dbReference type="InterPro" id="IPR050090">
    <property type="entry name" value="Tyrosine_recombinase_XerCD"/>
</dbReference>
<sequence length="409" mass="45900">MARQSLPIGTYGRITAKEQANGSFRAVTRFRDSDGITRTVQKFGPTKGVAEDNLRNALKERTGDRGRLINRDTKLSELADLWLAEKAMQEGVTQQTLDLYKSEIEVSEDCRARKGTVKIKSALGGLRVWEATTSRIDAHLKRIMLNGHREKARRQRVILSEMMGMAVRHDAIGQNPVREVADLPRKRQKPRAADLATLTELRAQLKLWAAGEQVGDVPAHTGGPKRNRRVLDVADVELGTGPRPGEALALRWSDVDLESTPPRLTFSGTIIRLKGKKEDGKGLIRQKWTKTDSGYRTVVIPPFVVETLKRVKEETEENDLDLVFPSRDGGIWDPHNFNRLWRQARDTKFVWVTPKTFRKTVASMIAEEYGPQAAAQQLGHANDSVTKRHYIDQPTAAPDFTTTLDRLAG</sequence>
<dbReference type="PANTHER" id="PTHR30349">
    <property type="entry name" value="PHAGE INTEGRASE-RELATED"/>
    <property type="match status" value="1"/>
</dbReference>
<evidence type="ECO:0000313" key="6">
    <source>
        <dbReference type="Proteomes" id="UP000267164"/>
    </source>
</evidence>
<dbReference type="Proteomes" id="UP000267164">
    <property type="component" value="Chromosome"/>
</dbReference>
<comment type="similarity">
    <text evidence="1">Belongs to the 'phage' integrase family.</text>
</comment>
<dbReference type="InterPro" id="IPR011010">
    <property type="entry name" value="DNA_brk_join_enz"/>
</dbReference>
<dbReference type="Gene3D" id="1.10.150.130">
    <property type="match status" value="1"/>
</dbReference>
<keyword evidence="3" id="KW-0233">DNA recombination</keyword>
<keyword evidence="6" id="KW-1185">Reference proteome</keyword>
<dbReference type="RefSeq" id="WP_120739708.1">
    <property type="nucleotide sequence ID" value="NZ_CP032568.1"/>
</dbReference>
<evidence type="ECO:0000313" key="5">
    <source>
        <dbReference type="EMBL" id="AYF76313.1"/>
    </source>
</evidence>
<dbReference type="InterPro" id="IPR013762">
    <property type="entry name" value="Integrase-like_cat_sf"/>
</dbReference>
<dbReference type="CDD" id="cd01189">
    <property type="entry name" value="INT_ICEBs1_C_like"/>
    <property type="match status" value="1"/>
</dbReference>
<dbReference type="OrthoDB" id="4326943at2"/>
<dbReference type="PANTHER" id="PTHR30349:SF41">
    <property type="entry name" value="INTEGRASE_RECOMBINASE PROTEIN MJ0367-RELATED"/>
    <property type="match status" value="1"/>
</dbReference>
<dbReference type="EMBL" id="CP032568">
    <property type="protein sequence ID" value="AYF76313.1"/>
    <property type="molecule type" value="Genomic_DNA"/>
</dbReference>
<accession>A0A386ZGE2</accession>
<gene>
    <name evidence="5" type="ORF">D7D52_23575</name>
</gene>
<evidence type="ECO:0000256" key="3">
    <source>
        <dbReference type="ARBA" id="ARBA00023172"/>
    </source>
</evidence>
<evidence type="ECO:0000256" key="1">
    <source>
        <dbReference type="ARBA" id="ARBA00008857"/>
    </source>
</evidence>
<dbReference type="PROSITE" id="PS51898">
    <property type="entry name" value="TYR_RECOMBINASE"/>
    <property type="match status" value="1"/>
</dbReference>
<name>A0A386ZGE2_9NOCA</name>
<dbReference type="KEGG" id="nyu:D7D52_23575"/>
<keyword evidence="2" id="KW-0238">DNA-binding</keyword>
<dbReference type="InterPro" id="IPR002104">
    <property type="entry name" value="Integrase_catalytic"/>
</dbReference>
<dbReference type="InterPro" id="IPR010998">
    <property type="entry name" value="Integrase_recombinase_N"/>
</dbReference>
<dbReference type="AlphaFoldDB" id="A0A386ZGE2"/>
<dbReference type="GO" id="GO:0006310">
    <property type="term" value="P:DNA recombination"/>
    <property type="evidence" value="ECO:0007669"/>
    <property type="project" value="UniProtKB-KW"/>
</dbReference>
<feature type="domain" description="Tyr recombinase" evidence="4">
    <location>
        <begin position="193"/>
        <end position="405"/>
    </location>
</feature>
<organism evidence="5 6">
    <name type="scientific">Nocardia yunnanensis</name>
    <dbReference type="NCBI Taxonomy" id="2382165"/>
    <lineage>
        <taxon>Bacteria</taxon>
        <taxon>Bacillati</taxon>
        <taxon>Actinomycetota</taxon>
        <taxon>Actinomycetes</taxon>
        <taxon>Mycobacteriales</taxon>
        <taxon>Nocardiaceae</taxon>
        <taxon>Nocardia</taxon>
    </lineage>
</organism>
<reference evidence="5 6" key="1">
    <citation type="submission" date="2018-09" db="EMBL/GenBank/DDBJ databases">
        <title>Nocardia yunnanensis sp. nov., an actinomycete isolated from a soil sample.</title>
        <authorList>
            <person name="Zhang J."/>
        </authorList>
    </citation>
    <scope>NUCLEOTIDE SEQUENCE [LARGE SCALE GENOMIC DNA]</scope>
    <source>
        <strain evidence="5 6">CFHS0054</strain>
    </source>
</reference>
<dbReference type="GO" id="GO:0003677">
    <property type="term" value="F:DNA binding"/>
    <property type="evidence" value="ECO:0007669"/>
    <property type="project" value="UniProtKB-KW"/>
</dbReference>
<evidence type="ECO:0000256" key="2">
    <source>
        <dbReference type="ARBA" id="ARBA00023125"/>
    </source>
</evidence>
<dbReference type="Gene3D" id="1.10.443.10">
    <property type="entry name" value="Intergrase catalytic core"/>
    <property type="match status" value="1"/>
</dbReference>
<proteinExistence type="inferred from homology"/>
<evidence type="ECO:0000259" key="4">
    <source>
        <dbReference type="PROSITE" id="PS51898"/>
    </source>
</evidence>
<protein>
    <submittedName>
        <fullName evidence="5">Site-specific integrase</fullName>
    </submittedName>
</protein>